<accession>A0AAU9JP45</accession>
<evidence type="ECO:0000256" key="1">
    <source>
        <dbReference type="SAM" id="Coils"/>
    </source>
</evidence>
<dbReference type="AlphaFoldDB" id="A0AAU9JP45"/>
<evidence type="ECO:0000313" key="4">
    <source>
        <dbReference type="Proteomes" id="UP001162131"/>
    </source>
</evidence>
<keyword evidence="4" id="KW-1185">Reference proteome</keyword>
<dbReference type="Proteomes" id="UP001162131">
    <property type="component" value="Unassembled WGS sequence"/>
</dbReference>
<proteinExistence type="predicted"/>
<comment type="caution">
    <text evidence="3">The sequence shown here is derived from an EMBL/GenBank/DDBJ whole genome shotgun (WGS) entry which is preliminary data.</text>
</comment>
<sequence length="491" mass="57650">MNKLPNLTLSSIQRPRSIEPSSRNLNSSATYRRLHLMIRDRDTSRFLDLSYLTPTNMNSSSDPFDISAQLKTLHKTFNQTTDKTSRRQKTLKALTSELAYLKQVETDRSLQIEQFKAKSKELSNKIKKIQEQVFAEEDNLNTYFHMQQRMLETIRLLDLQRSFIRKNLELQKLSLSSKKFENLKKREDKMRTKFVLEKLRAEVKLQKTDRIIEIGKLDRDLREKHQILEETEKRREHNSFLLEHSIVKAIADSDEELRESVLFHKFWDQFLTNYFEKEKKKNKKLESAFRKIRMATGVTDIREIVDRLIHKKDENTELAAEIAQKEKECNYYEKKIEMISKGVAAIDASPKNSLIPLSGSQQLQEVRKELEELLKKKKELLSCSSKIKLWSDKMRQRMKSLKNSESAEKIADSSLKTNFESLKNLSVEILSNFSKNSPLKTDDARVDTVKFKQKMFKKKFKKLISDESNNILSDLAMRRDSGEVTVKSNRP</sequence>
<evidence type="ECO:0000256" key="2">
    <source>
        <dbReference type="SAM" id="MobiDB-lite"/>
    </source>
</evidence>
<evidence type="ECO:0000313" key="3">
    <source>
        <dbReference type="EMBL" id="CAG9326042.1"/>
    </source>
</evidence>
<feature type="region of interest" description="Disordered" evidence="2">
    <location>
        <begin position="1"/>
        <end position="25"/>
    </location>
</feature>
<gene>
    <name evidence="3" type="ORF">BSTOLATCC_MIC40483</name>
</gene>
<feature type="coiled-coil region" evidence="1">
    <location>
        <begin position="112"/>
        <end position="139"/>
    </location>
</feature>
<keyword evidence="1" id="KW-0175">Coiled coil</keyword>
<reference evidence="3" key="1">
    <citation type="submission" date="2021-09" db="EMBL/GenBank/DDBJ databases">
        <authorList>
            <consortium name="AG Swart"/>
            <person name="Singh M."/>
            <person name="Singh A."/>
            <person name="Seah K."/>
            <person name="Emmerich C."/>
        </authorList>
    </citation>
    <scope>NUCLEOTIDE SEQUENCE</scope>
    <source>
        <strain evidence="3">ATCC30299</strain>
    </source>
</reference>
<name>A0AAU9JP45_9CILI</name>
<protein>
    <submittedName>
        <fullName evidence="3">Uncharacterized protein</fullName>
    </submittedName>
</protein>
<feature type="coiled-coil region" evidence="1">
    <location>
        <begin position="308"/>
        <end position="335"/>
    </location>
</feature>
<dbReference type="EMBL" id="CAJZBQ010000040">
    <property type="protein sequence ID" value="CAG9326042.1"/>
    <property type="molecule type" value="Genomic_DNA"/>
</dbReference>
<organism evidence="3 4">
    <name type="scientific">Blepharisma stoltei</name>
    <dbReference type="NCBI Taxonomy" id="1481888"/>
    <lineage>
        <taxon>Eukaryota</taxon>
        <taxon>Sar</taxon>
        <taxon>Alveolata</taxon>
        <taxon>Ciliophora</taxon>
        <taxon>Postciliodesmatophora</taxon>
        <taxon>Heterotrichea</taxon>
        <taxon>Heterotrichida</taxon>
        <taxon>Blepharismidae</taxon>
        <taxon>Blepharisma</taxon>
    </lineage>
</organism>